<keyword evidence="4" id="KW-1185">Reference proteome</keyword>
<gene>
    <name evidence="3" type="ORF">CVT26_014231</name>
</gene>
<dbReference type="EMBL" id="NHYE01005520">
    <property type="protein sequence ID" value="PPQ70966.1"/>
    <property type="molecule type" value="Genomic_DNA"/>
</dbReference>
<dbReference type="GO" id="GO:0071944">
    <property type="term" value="C:cell periphery"/>
    <property type="evidence" value="ECO:0007669"/>
    <property type="project" value="TreeGrafter"/>
</dbReference>
<evidence type="ECO:0000313" key="3">
    <source>
        <dbReference type="EMBL" id="PPQ70966.1"/>
    </source>
</evidence>
<protein>
    <submittedName>
        <fullName evidence="3">Uncharacterized protein</fullName>
    </submittedName>
</protein>
<feature type="region of interest" description="Disordered" evidence="1">
    <location>
        <begin position="1"/>
        <end position="135"/>
    </location>
</feature>
<feature type="transmembrane region" description="Helical" evidence="2">
    <location>
        <begin position="315"/>
        <end position="337"/>
    </location>
</feature>
<comment type="caution">
    <text evidence="3">The sequence shown here is derived from an EMBL/GenBank/DDBJ whole genome shotgun (WGS) entry which is preliminary data.</text>
</comment>
<keyword evidence="2" id="KW-0472">Membrane</keyword>
<keyword evidence="2" id="KW-0812">Transmembrane</keyword>
<feature type="compositionally biased region" description="Basic and acidic residues" evidence="1">
    <location>
        <begin position="198"/>
        <end position="210"/>
    </location>
</feature>
<dbReference type="OrthoDB" id="1436450at2759"/>
<feature type="compositionally biased region" description="Low complexity" evidence="1">
    <location>
        <begin position="1"/>
        <end position="18"/>
    </location>
</feature>
<feature type="compositionally biased region" description="Basic and acidic residues" evidence="1">
    <location>
        <begin position="61"/>
        <end position="70"/>
    </location>
</feature>
<feature type="region of interest" description="Disordered" evidence="1">
    <location>
        <begin position="163"/>
        <end position="212"/>
    </location>
</feature>
<dbReference type="InParanoid" id="A0A409VXI8"/>
<feature type="transmembrane region" description="Helical" evidence="2">
    <location>
        <begin position="227"/>
        <end position="253"/>
    </location>
</feature>
<keyword evidence="2" id="KW-1133">Transmembrane helix</keyword>
<sequence length="416" mass="46243">MSSSSRQRPPSLPSTTSLNHATSVKSFRRPPPPATTVVTSPPWARDEPPSPTEHVVSSSDGPHHHTETRISDVTSFHSGDPSDGTSRWWTFTRTRPRPEAFNLIPPSPKTERKSFRDLSLSSWIPTSASQREGPGFLRREKEKDGDQQPTPHLSIPIPAQLPHTLAHTNTPGWDTPWTSRPAAQGPGRSSRDEDEDSYGFRDDSHSDSSGKDLSGWALRRKKIRSFILTNTYVPLLFRFINIAFTTAALGISIRIRNLELDHNALGAVGSSPTVVIIFAPLTLIHVMVAIYLEYFGRPLGLWRTSAKLAHTLSEVLFICAWSAALSLCFDNFFTSLIPCASASATSWYNELPRPNYNIPNFEGSIGDQICDQQLALICLVGVGLIAYCSNLVISLYRVFEKVKYHSHQPTISMRRT</sequence>
<feature type="compositionally biased region" description="Polar residues" evidence="1">
    <location>
        <begin position="166"/>
        <end position="178"/>
    </location>
</feature>
<feature type="transmembrane region" description="Helical" evidence="2">
    <location>
        <begin position="273"/>
        <end position="294"/>
    </location>
</feature>
<dbReference type="AlphaFoldDB" id="A0A409VXI8"/>
<evidence type="ECO:0000256" key="1">
    <source>
        <dbReference type="SAM" id="MobiDB-lite"/>
    </source>
</evidence>
<name>A0A409VXI8_9AGAR</name>
<evidence type="ECO:0000313" key="4">
    <source>
        <dbReference type="Proteomes" id="UP000284706"/>
    </source>
</evidence>
<dbReference type="PANTHER" id="PTHR36819:SF1">
    <property type="entry name" value="REGULATOR OF PHOSPHOLIPASE D SRF1"/>
    <property type="match status" value="1"/>
</dbReference>
<accession>A0A409VXI8</accession>
<evidence type="ECO:0000256" key="2">
    <source>
        <dbReference type="SAM" id="Phobius"/>
    </source>
</evidence>
<feature type="transmembrane region" description="Helical" evidence="2">
    <location>
        <begin position="374"/>
        <end position="396"/>
    </location>
</feature>
<dbReference type="PANTHER" id="PTHR36819">
    <property type="entry name" value="REGULATOR OF PHOSPHOLIPASE D SRF1"/>
    <property type="match status" value="1"/>
</dbReference>
<proteinExistence type="predicted"/>
<dbReference type="Proteomes" id="UP000284706">
    <property type="component" value="Unassembled WGS sequence"/>
</dbReference>
<dbReference type="GO" id="GO:0000324">
    <property type="term" value="C:fungal-type vacuole"/>
    <property type="evidence" value="ECO:0007669"/>
    <property type="project" value="TreeGrafter"/>
</dbReference>
<feature type="compositionally biased region" description="Polar residues" evidence="1">
    <location>
        <begin position="119"/>
        <end position="130"/>
    </location>
</feature>
<organism evidence="3 4">
    <name type="scientific">Gymnopilus dilepis</name>
    <dbReference type="NCBI Taxonomy" id="231916"/>
    <lineage>
        <taxon>Eukaryota</taxon>
        <taxon>Fungi</taxon>
        <taxon>Dikarya</taxon>
        <taxon>Basidiomycota</taxon>
        <taxon>Agaricomycotina</taxon>
        <taxon>Agaricomycetes</taxon>
        <taxon>Agaricomycetidae</taxon>
        <taxon>Agaricales</taxon>
        <taxon>Agaricineae</taxon>
        <taxon>Hymenogastraceae</taxon>
        <taxon>Gymnopilus</taxon>
    </lineage>
</organism>
<dbReference type="InterPro" id="IPR037737">
    <property type="entry name" value="Srf1"/>
</dbReference>
<reference evidence="3 4" key="1">
    <citation type="journal article" date="2018" name="Evol. Lett.">
        <title>Horizontal gene cluster transfer increased hallucinogenic mushroom diversity.</title>
        <authorList>
            <person name="Reynolds H.T."/>
            <person name="Vijayakumar V."/>
            <person name="Gluck-Thaler E."/>
            <person name="Korotkin H.B."/>
            <person name="Matheny P.B."/>
            <person name="Slot J.C."/>
        </authorList>
    </citation>
    <scope>NUCLEOTIDE SEQUENCE [LARGE SCALE GENOMIC DNA]</scope>
    <source>
        <strain evidence="3 4">SRW20</strain>
    </source>
</reference>